<dbReference type="KEGG" id="vg:15956733"/>
<evidence type="ECO:0008006" key="4">
    <source>
        <dbReference type="Google" id="ProtNLM"/>
    </source>
</evidence>
<dbReference type="GeneID" id="15956733"/>
<feature type="compositionally biased region" description="Basic residues" evidence="1">
    <location>
        <begin position="29"/>
        <end position="41"/>
    </location>
</feature>
<name>R9S7J8_9CAUD</name>
<keyword evidence="3" id="KW-1185">Reference proteome</keyword>
<evidence type="ECO:0000313" key="2">
    <source>
        <dbReference type="EMBL" id="AGN11994.1"/>
    </source>
</evidence>
<organism evidence="2 3">
    <name type="scientific">Prochlorococcus phage P-SSM3</name>
    <dbReference type="NCBI Taxonomy" id="536453"/>
    <lineage>
        <taxon>Viruses</taxon>
        <taxon>Duplodnaviria</taxon>
        <taxon>Heunggongvirae</taxon>
        <taxon>Uroviricota</taxon>
        <taxon>Caudoviricetes</taxon>
        <taxon>Pantevenvirales</taxon>
        <taxon>Kyanoviridae</taxon>
        <taxon>Ronodorvirus</taxon>
        <taxon>Ronodorvirus pssm3</taxon>
    </lineage>
</organism>
<dbReference type="EMBL" id="HQ337021">
    <property type="protein sequence ID" value="AGN11994.1"/>
    <property type="molecule type" value="Genomic_DNA"/>
</dbReference>
<evidence type="ECO:0000313" key="3">
    <source>
        <dbReference type="Proteomes" id="UP000201670"/>
    </source>
</evidence>
<dbReference type="RefSeq" id="YP_008129983.1">
    <property type="nucleotide sequence ID" value="NC_021559.1"/>
</dbReference>
<proteinExistence type="predicted"/>
<feature type="region of interest" description="Disordered" evidence="1">
    <location>
        <begin position="20"/>
        <end position="41"/>
    </location>
</feature>
<dbReference type="Proteomes" id="UP000201670">
    <property type="component" value="Segment"/>
</dbReference>
<sequence>MDGNKRQTQLHDTDTRCSVSIHGNVSRPRSLKSHSNTKRNHRNFGHRYYKYILPVIAALVASPINAETVGGVSATASPIANSSGSVTNQAIQVLQGPYITNTYGNGIQCQGATMNITPYVTGTASAQKPYEPYYMDPVYDMSDLNEDGVLDNPGSILYHVPTRTAQKDNYNFSVGVSATWSRPLDKKLQEQCKQAADANIALMNQSVANKRLDFEIARLKNCGSLIKEGISFHPKSPYYSICADVVVQNVNNIAPHAHNIPLKEVIIPSGDASTLKEISIGNK</sequence>
<evidence type="ECO:0000256" key="1">
    <source>
        <dbReference type="SAM" id="MobiDB-lite"/>
    </source>
</evidence>
<protein>
    <recommendedName>
        <fullName evidence="4">Gp165</fullName>
    </recommendedName>
</protein>
<gene>
    <name evidence="2" type="ORF">PRAG_00052</name>
</gene>
<reference evidence="2 3" key="1">
    <citation type="submission" date="2010-10" db="EMBL/GenBank/DDBJ databases">
        <title>The Genome Sequence of Prochlorococcus phage P-SSM3.</title>
        <authorList>
            <consortium name="The Broad Institute Genome Sequencing Platform"/>
            <person name="Henn M.R."/>
            <person name="Sullivan M.S."/>
            <person name="Osburne M.S."/>
            <person name="Levin J."/>
            <person name="Malboeuf C."/>
            <person name="Casali M."/>
            <person name="Russ C."/>
            <person name="Lennon N."/>
            <person name="Chapman S.B."/>
            <person name="Erlich R."/>
            <person name="Young S.K."/>
            <person name="Yandava C."/>
            <person name="Zeng Q."/>
            <person name="Alvarado L."/>
            <person name="Anderson S."/>
            <person name="Berlin A."/>
            <person name="Chen Z."/>
            <person name="Freedman E."/>
            <person name="Gellesch M."/>
            <person name="Goldberg J."/>
            <person name="Green L."/>
            <person name="Griggs A."/>
            <person name="Gujja S."/>
            <person name="Heilman E.R."/>
            <person name="Heiman D."/>
            <person name="Hollinger A."/>
            <person name="Howarth C."/>
            <person name="Larson L."/>
            <person name="Mehta T."/>
            <person name="Pearson M."/>
            <person name="Roberts A."/>
            <person name="Ryan E."/>
            <person name="Saif S."/>
            <person name="Shea T."/>
            <person name="Shenoy N."/>
            <person name="Sisk P."/>
            <person name="Stolte C."/>
            <person name="Sykes S."/>
            <person name="White J."/>
            <person name="Yu Q."/>
            <person name="Coleman M.L."/>
            <person name="Huang K.H."/>
            <person name="Weigele P.R."/>
            <person name="DeFrancesco A.S."/>
            <person name="Kern S.E."/>
            <person name="Thompson L.R."/>
            <person name="Fu R."/>
            <person name="Hombeck B."/>
            <person name="Chisholm S.W."/>
            <person name="Haas B."/>
            <person name="Nusbaum C."/>
            <person name="Birren B."/>
        </authorList>
    </citation>
    <scope>NUCLEOTIDE SEQUENCE [LARGE SCALE GENOMIC DNA]</scope>
    <source>
        <strain evidence="2 3">P-SSM3</strain>
    </source>
</reference>
<accession>R9S7J8</accession>